<evidence type="ECO:0000313" key="5">
    <source>
        <dbReference type="Proteomes" id="UP000244223"/>
    </source>
</evidence>
<evidence type="ECO:0000256" key="1">
    <source>
        <dbReference type="ARBA" id="ARBA00022679"/>
    </source>
</evidence>
<dbReference type="NCBIfam" id="NF045761">
    <property type="entry name" value="NAMPUrTaseMurU"/>
    <property type="match status" value="1"/>
</dbReference>
<dbReference type="Pfam" id="PF00483">
    <property type="entry name" value="NTP_transferase"/>
    <property type="match status" value="1"/>
</dbReference>
<keyword evidence="5" id="KW-1185">Reference proteome</keyword>
<dbReference type="AlphaFoldDB" id="A0A2T5J168"/>
<proteinExistence type="predicted"/>
<evidence type="ECO:0000259" key="3">
    <source>
        <dbReference type="Pfam" id="PF00483"/>
    </source>
</evidence>
<evidence type="ECO:0000256" key="2">
    <source>
        <dbReference type="ARBA" id="ARBA00022695"/>
    </source>
</evidence>
<name>A0A2T5J168_9GAMM</name>
<keyword evidence="2 4" id="KW-0548">Nucleotidyltransferase</keyword>
<comment type="caution">
    <text evidence="4">The sequence shown here is derived from an EMBL/GenBank/DDBJ whole genome shotgun (WGS) entry which is preliminary data.</text>
</comment>
<reference evidence="4 5" key="1">
    <citation type="submission" date="2018-04" db="EMBL/GenBank/DDBJ databases">
        <title>Genomic Encyclopedia of Archaeal and Bacterial Type Strains, Phase II (KMG-II): from individual species to whole genera.</title>
        <authorList>
            <person name="Goeker M."/>
        </authorList>
    </citation>
    <scope>NUCLEOTIDE SEQUENCE [LARGE SCALE GENOMIC DNA]</scope>
    <source>
        <strain evidence="4 5">DSM 5822</strain>
    </source>
</reference>
<dbReference type="PANTHER" id="PTHR43584">
    <property type="entry name" value="NUCLEOTIDYL TRANSFERASE"/>
    <property type="match status" value="1"/>
</dbReference>
<dbReference type="Gene3D" id="3.90.550.10">
    <property type="entry name" value="Spore Coat Polysaccharide Biosynthesis Protein SpsA, Chain A"/>
    <property type="match status" value="1"/>
</dbReference>
<dbReference type="GO" id="GO:0016779">
    <property type="term" value="F:nucleotidyltransferase activity"/>
    <property type="evidence" value="ECO:0007669"/>
    <property type="project" value="UniProtKB-KW"/>
</dbReference>
<protein>
    <submittedName>
        <fullName evidence="4">MurNAc alpha-1-phosphate uridylyltransferase</fullName>
    </submittedName>
</protein>
<dbReference type="InterPro" id="IPR050065">
    <property type="entry name" value="GlmU-like"/>
</dbReference>
<gene>
    <name evidence="4" type="ORF">C8N29_104175</name>
</gene>
<dbReference type="Proteomes" id="UP000244223">
    <property type="component" value="Unassembled WGS sequence"/>
</dbReference>
<dbReference type="InterPro" id="IPR054790">
    <property type="entry name" value="MurU"/>
</dbReference>
<dbReference type="InterPro" id="IPR005835">
    <property type="entry name" value="NTP_transferase_dom"/>
</dbReference>
<dbReference type="EMBL" id="QAON01000004">
    <property type="protein sequence ID" value="PTQ90130.1"/>
    <property type="molecule type" value="Genomic_DNA"/>
</dbReference>
<keyword evidence="1 4" id="KW-0808">Transferase</keyword>
<feature type="domain" description="Nucleotidyl transferase" evidence="3">
    <location>
        <begin position="2"/>
        <end position="223"/>
    </location>
</feature>
<dbReference type="PANTHER" id="PTHR43584:SF8">
    <property type="entry name" value="N-ACETYLMURAMATE ALPHA-1-PHOSPHATE URIDYLYLTRANSFERASE"/>
    <property type="match status" value="1"/>
</dbReference>
<evidence type="ECO:0000313" key="4">
    <source>
        <dbReference type="EMBL" id="PTQ90130.1"/>
    </source>
</evidence>
<organism evidence="4 5">
    <name type="scientific">Agitococcus lubricus</name>
    <dbReference type="NCBI Taxonomy" id="1077255"/>
    <lineage>
        <taxon>Bacteria</taxon>
        <taxon>Pseudomonadati</taxon>
        <taxon>Pseudomonadota</taxon>
        <taxon>Gammaproteobacteria</taxon>
        <taxon>Moraxellales</taxon>
        <taxon>Moraxellaceae</taxon>
        <taxon>Agitococcus</taxon>
    </lineage>
</organism>
<sequence length="228" mass="24772">MKAMILAAGLGNRMRPLTLHTPKPLLEVGGKPLIVWHIEALKAAGIYEIVINTAWLGHKLHDALGNGEALGVRIQWSDEDEPLETAGGIQRALSYLGDNPFVLVNGDVWLRYDFARLVAHDLQSNLAHLVLVPNPPQHPHGDFVFSRQQSPSHVQVEGDERYTFAGVSVLSPQLFAQLTAGKAPLAPLLRQAIAQGQVTAEYHGGAWVDVGTPERLADLDSAIRSAKI</sequence>
<dbReference type="CDD" id="cd06422">
    <property type="entry name" value="NTP_transferase_like_1"/>
    <property type="match status" value="1"/>
</dbReference>
<dbReference type="RefSeq" id="WP_107865126.1">
    <property type="nucleotide sequence ID" value="NZ_QAON01000004.1"/>
</dbReference>
<dbReference type="InterPro" id="IPR029044">
    <property type="entry name" value="Nucleotide-diphossugar_trans"/>
</dbReference>
<dbReference type="OrthoDB" id="9803871at2"/>
<dbReference type="SUPFAM" id="SSF53448">
    <property type="entry name" value="Nucleotide-diphospho-sugar transferases"/>
    <property type="match status" value="1"/>
</dbReference>
<accession>A0A2T5J168</accession>